<comment type="caution">
    <text evidence="1">The sequence shown here is derived from an EMBL/GenBank/DDBJ whole genome shotgun (WGS) entry which is preliminary data.</text>
</comment>
<dbReference type="EMBL" id="VSSQ01115779">
    <property type="protein sequence ID" value="MPN51067.1"/>
    <property type="molecule type" value="Genomic_DNA"/>
</dbReference>
<sequence length="117" mass="13189">MQVTGTGGVQQNGPRHIAVVFLAHFLLLLPAHQVGVEEKVVENTVEYLRVGIADQPHHQLIHIRGGVVDDVANRIPLLREAVWPLTGKFVNSLHQFWQVLFGVLFKIVDRAVKREFL</sequence>
<protein>
    <submittedName>
        <fullName evidence="1">Uncharacterized protein</fullName>
    </submittedName>
</protein>
<name>A0A645IIE0_9ZZZZ</name>
<reference evidence="1" key="1">
    <citation type="submission" date="2019-08" db="EMBL/GenBank/DDBJ databases">
        <authorList>
            <person name="Kucharzyk K."/>
            <person name="Murdoch R.W."/>
            <person name="Higgins S."/>
            <person name="Loffler F."/>
        </authorList>
    </citation>
    <scope>NUCLEOTIDE SEQUENCE</scope>
</reference>
<organism evidence="1">
    <name type="scientific">bioreactor metagenome</name>
    <dbReference type="NCBI Taxonomy" id="1076179"/>
    <lineage>
        <taxon>unclassified sequences</taxon>
        <taxon>metagenomes</taxon>
        <taxon>ecological metagenomes</taxon>
    </lineage>
</organism>
<proteinExistence type="predicted"/>
<dbReference type="AlphaFoldDB" id="A0A645IIE0"/>
<evidence type="ECO:0000313" key="1">
    <source>
        <dbReference type="EMBL" id="MPN51067.1"/>
    </source>
</evidence>
<gene>
    <name evidence="1" type="ORF">SDC9_198708</name>
</gene>
<accession>A0A645IIE0</accession>